<feature type="signal peptide" evidence="10">
    <location>
        <begin position="1"/>
        <end position="19"/>
    </location>
</feature>
<dbReference type="GO" id="GO:0008422">
    <property type="term" value="F:beta-glucosidase activity"/>
    <property type="evidence" value="ECO:0007669"/>
    <property type="project" value="TreeGrafter"/>
</dbReference>
<keyword evidence="4 9" id="KW-0378">Hydrolase</keyword>
<dbReference type="PANTHER" id="PTHR10353:SF36">
    <property type="entry name" value="LP05116P"/>
    <property type="match status" value="1"/>
</dbReference>
<feature type="active site" description="Nucleophile" evidence="7">
    <location>
        <position position="399"/>
    </location>
</feature>
<evidence type="ECO:0000256" key="7">
    <source>
        <dbReference type="PROSITE-ProRule" id="PRU10055"/>
    </source>
</evidence>
<keyword evidence="10" id="KW-0732">Signal</keyword>
<keyword evidence="5" id="KW-0325">Glycoprotein</keyword>
<evidence type="ECO:0000256" key="10">
    <source>
        <dbReference type="SAM" id="SignalP"/>
    </source>
</evidence>
<evidence type="ECO:0000256" key="3">
    <source>
        <dbReference type="ARBA" id="ARBA00012744"/>
    </source>
</evidence>
<evidence type="ECO:0000256" key="1">
    <source>
        <dbReference type="ARBA" id="ARBA00010838"/>
    </source>
</evidence>
<sequence length="496" mass="56979">MFRHRVWVLCVLVISATCGEELNNKTFPGYFIFGTATASYQVEGAWNEDGKGQNIWDNFTHEDPSRIVGNANGDIACDSYHKYKEDVALLKDLGVDHYRFSISWSRVLPTGYSNEVNKAGVNYYKNLIKELNDNDIFPLVTMFHWDTPQPLEDIGGWTNDTIVDRFVEYAQFLFETFGDDVQMWLTFNEPKQTCNGGYGNGILAPGIQSPGVGEYLCTHNVIKAHAAVWHLYDEKYRRRQNGHLGITLDCFFGEPDSDSQEDKDAAERMLQFNYGWYANAIVNGNYPKVMRNVIARRSAAQGLSKSRLPDFTSKEIQFIKGSFDFLGLNYYTVNMVKARGSEVPVVSSWEKDMEVDIYLKEEWPKSSSSWLRIVPWGMRKMLNWMKKTYGDDTEIFITENGVSDDGSSLDDQIRIDYYQQHISGVRDALDDGVNVIGYTAWSLMDNFEWIRGYSECFGLYQVNFTDADRPRTPKRSVEFLKKVMTTRCVTDVCEDY</sequence>
<comment type="similarity">
    <text evidence="1 8">Belongs to the glycosyl hydrolase 1 family.</text>
</comment>
<dbReference type="PROSITE" id="PS00572">
    <property type="entry name" value="GLYCOSYL_HYDROL_F1_1"/>
    <property type="match status" value="1"/>
</dbReference>
<reference evidence="11" key="1">
    <citation type="submission" date="2025-08" db="UniProtKB">
        <authorList>
            <consortium name="RefSeq"/>
        </authorList>
    </citation>
    <scope>IDENTIFICATION</scope>
    <source>
        <tissue evidence="11">Whole insect</tissue>
    </source>
</reference>
<evidence type="ECO:0000256" key="6">
    <source>
        <dbReference type="ARBA" id="ARBA00023295"/>
    </source>
</evidence>
<evidence type="ECO:0000256" key="2">
    <source>
        <dbReference type="ARBA" id="ARBA00011738"/>
    </source>
</evidence>
<evidence type="ECO:0000256" key="4">
    <source>
        <dbReference type="ARBA" id="ARBA00022801"/>
    </source>
</evidence>
<dbReference type="FunFam" id="3.20.20.80:FF:000013">
    <property type="entry name" value="lactase-phlorizin hydrolase"/>
    <property type="match status" value="1"/>
</dbReference>
<dbReference type="EC" id="3.2.1.21" evidence="3"/>
<dbReference type="PRINTS" id="PR00131">
    <property type="entry name" value="GLHYDRLASE1"/>
</dbReference>
<proteinExistence type="inferred from homology"/>
<name>A0A6P7FB57_DIAVI</name>
<dbReference type="GO" id="GO:0005975">
    <property type="term" value="P:carbohydrate metabolic process"/>
    <property type="evidence" value="ECO:0007669"/>
    <property type="project" value="InterPro"/>
</dbReference>
<dbReference type="SUPFAM" id="SSF51445">
    <property type="entry name" value="(Trans)glycosidases"/>
    <property type="match status" value="1"/>
</dbReference>
<dbReference type="FunCoup" id="A0A6P7FB57">
    <property type="interactions" value="4"/>
</dbReference>
<evidence type="ECO:0000313" key="11">
    <source>
        <dbReference type="RefSeq" id="XP_028132801.1"/>
    </source>
</evidence>
<evidence type="ECO:0000256" key="8">
    <source>
        <dbReference type="RuleBase" id="RU003690"/>
    </source>
</evidence>
<dbReference type="PANTHER" id="PTHR10353">
    <property type="entry name" value="GLYCOSYL HYDROLASE"/>
    <property type="match status" value="1"/>
</dbReference>
<feature type="chain" id="PRO_5027574503" description="beta-glucosidase" evidence="10">
    <location>
        <begin position="20"/>
        <end position="496"/>
    </location>
</feature>
<evidence type="ECO:0000256" key="9">
    <source>
        <dbReference type="RuleBase" id="RU004468"/>
    </source>
</evidence>
<organism evidence="11">
    <name type="scientific">Diabrotica virgifera virgifera</name>
    <name type="common">western corn rootworm</name>
    <dbReference type="NCBI Taxonomy" id="50390"/>
    <lineage>
        <taxon>Eukaryota</taxon>
        <taxon>Metazoa</taxon>
        <taxon>Ecdysozoa</taxon>
        <taxon>Arthropoda</taxon>
        <taxon>Hexapoda</taxon>
        <taxon>Insecta</taxon>
        <taxon>Pterygota</taxon>
        <taxon>Neoptera</taxon>
        <taxon>Endopterygota</taxon>
        <taxon>Coleoptera</taxon>
        <taxon>Polyphaga</taxon>
        <taxon>Cucujiformia</taxon>
        <taxon>Chrysomeloidea</taxon>
        <taxon>Chrysomelidae</taxon>
        <taxon>Galerucinae</taxon>
        <taxon>Diabroticina</taxon>
        <taxon>Diabroticites</taxon>
        <taxon>Diabrotica</taxon>
    </lineage>
</organism>
<keyword evidence="6 9" id="KW-0326">Glycosidase</keyword>
<gene>
    <name evidence="11" type="primary">LOC114328216</name>
</gene>
<dbReference type="AlphaFoldDB" id="A0A6P7FB57"/>
<dbReference type="Gene3D" id="3.20.20.80">
    <property type="entry name" value="Glycosidases"/>
    <property type="match status" value="1"/>
</dbReference>
<evidence type="ECO:0000256" key="5">
    <source>
        <dbReference type="ARBA" id="ARBA00023180"/>
    </source>
</evidence>
<dbReference type="Pfam" id="PF00232">
    <property type="entry name" value="Glyco_hydro_1"/>
    <property type="match status" value="1"/>
</dbReference>
<dbReference type="InterPro" id="IPR001360">
    <property type="entry name" value="Glyco_hydro_1"/>
</dbReference>
<dbReference type="RefSeq" id="XP_028132801.1">
    <property type="nucleotide sequence ID" value="XM_028277000.1"/>
</dbReference>
<dbReference type="InParanoid" id="A0A6P7FB57"/>
<dbReference type="InterPro" id="IPR017853">
    <property type="entry name" value="GH"/>
</dbReference>
<dbReference type="InterPro" id="IPR033132">
    <property type="entry name" value="GH_1_N_CS"/>
</dbReference>
<protein>
    <recommendedName>
        <fullName evidence="3">beta-glucosidase</fullName>
        <ecNumber evidence="3">3.2.1.21</ecNumber>
    </recommendedName>
</protein>
<dbReference type="PROSITE" id="PS00653">
    <property type="entry name" value="GLYCOSYL_HYDROL_F1_2"/>
    <property type="match status" value="1"/>
</dbReference>
<dbReference type="InterPro" id="IPR018120">
    <property type="entry name" value="Glyco_hydro_1_AS"/>
</dbReference>
<accession>A0A6P7FB57</accession>
<comment type="subunit">
    <text evidence="2">Homodimer.</text>
</comment>